<dbReference type="GO" id="GO:0005615">
    <property type="term" value="C:extracellular space"/>
    <property type="evidence" value="ECO:0007669"/>
    <property type="project" value="TreeGrafter"/>
</dbReference>
<keyword evidence="4" id="KW-0472">Membrane</keyword>
<evidence type="ECO:0000256" key="1">
    <source>
        <dbReference type="ARBA" id="ARBA00022614"/>
    </source>
</evidence>
<dbReference type="PANTHER" id="PTHR24373:SF261">
    <property type="entry name" value="VASORIN"/>
    <property type="match status" value="1"/>
</dbReference>
<dbReference type="PROSITE" id="PS51450">
    <property type="entry name" value="LRR"/>
    <property type="match status" value="3"/>
</dbReference>
<dbReference type="GO" id="GO:0031012">
    <property type="term" value="C:extracellular matrix"/>
    <property type="evidence" value="ECO:0007669"/>
    <property type="project" value="TreeGrafter"/>
</dbReference>
<keyword evidence="4" id="KW-1133">Transmembrane helix</keyword>
<keyword evidence="7" id="KW-1185">Reference proteome</keyword>
<accession>A0A815YQ15</accession>
<dbReference type="InterPro" id="IPR032675">
    <property type="entry name" value="LRR_dom_sf"/>
</dbReference>
<dbReference type="EMBL" id="CAJNOR010005716">
    <property type="protein sequence ID" value="CAF1573644.1"/>
    <property type="molecule type" value="Genomic_DNA"/>
</dbReference>
<dbReference type="Proteomes" id="UP000663828">
    <property type="component" value="Unassembled WGS sequence"/>
</dbReference>
<dbReference type="PANTHER" id="PTHR24373">
    <property type="entry name" value="SLIT RELATED LEUCINE-RICH REPEAT NEURONAL PROTEIN"/>
    <property type="match status" value="1"/>
</dbReference>
<dbReference type="OrthoDB" id="676979at2759"/>
<gene>
    <name evidence="5" type="ORF">EDS130_LOCUS41215</name>
    <name evidence="6" type="ORF">XAT740_LOCUS44727</name>
</gene>
<keyword evidence="1" id="KW-0433">Leucine-rich repeat</keyword>
<reference evidence="6" key="1">
    <citation type="submission" date="2021-02" db="EMBL/GenBank/DDBJ databases">
        <authorList>
            <person name="Nowell W R."/>
        </authorList>
    </citation>
    <scope>NUCLEOTIDE SEQUENCE</scope>
</reference>
<evidence type="ECO:0000313" key="5">
    <source>
        <dbReference type="EMBL" id="CAF1477518.1"/>
    </source>
</evidence>
<name>A0A815YQ15_ADIRI</name>
<keyword evidence="4" id="KW-0812">Transmembrane</keyword>
<dbReference type="SMART" id="SM00369">
    <property type="entry name" value="LRR_TYP"/>
    <property type="match status" value="4"/>
</dbReference>
<evidence type="ECO:0000256" key="2">
    <source>
        <dbReference type="ARBA" id="ARBA00022729"/>
    </source>
</evidence>
<evidence type="ECO:0000256" key="4">
    <source>
        <dbReference type="SAM" id="Phobius"/>
    </source>
</evidence>
<protein>
    <submittedName>
        <fullName evidence="6">Uncharacterized protein</fullName>
    </submittedName>
</protein>
<dbReference type="AlphaFoldDB" id="A0A815YQ15"/>
<dbReference type="InterPro" id="IPR001611">
    <property type="entry name" value="Leu-rich_rpt"/>
</dbReference>
<keyword evidence="2" id="KW-0732">Signal</keyword>
<keyword evidence="3" id="KW-0677">Repeat</keyword>
<dbReference type="EMBL" id="CAJNOJ010000531">
    <property type="protein sequence ID" value="CAF1477518.1"/>
    <property type="molecule type" value="Genomic_DNA"/>
</dbReference>
<evidence type="ECO:0000256" key="3">
    <source>
        <dbReference type="ARBA" id="ARBA00022737"/>
    </source>
</evidence>
<dbReference type="Pfam" id="PF13855">
    <property type="entry name" value="LRR_8"/>
    <property type="match status" value="2"/>
</dbReference>
<comment type="caution">
    <text evidence="6">The sequence shown here is derived from an EMBL/GenBank/DDBJ whole genome shotgun (WGS) entry which is preliminary data.</text>
</comment>
<evidence type="ECO:0000313" key="6">
    <source>
        <dbReference type="EMBL" id="CAF1573644.1"/>
    </source>
</evidence>
<dbReference type="Proteomes" id="UP000663852">
    <property type="component" value="Unassembled WGS sequence"/>
</dbReference>
<organism evidence="6 7">
    <name type="scientific">Adineta ricciae</name>
    <name type="common">Rotifer</name>
    <dbReference type="NCBI Taxonomy" id="249248"/>
    <lineage>
        <taxon>Eukaryota</taxon>
        <taxon>Metazoa</taxon>
        <taxon>Spiralia</taxon>
        <taxon>Gnathifera</taxon>
        <taxon>Rotifera</taxon>
        <taxon>Eurotatoria</taxon>
        <taxon>Bdelloidea</taxon>
        <taxon>Adinetida</taxon>
        <taxon>Adinetidae</taxon>
        <taxon>Adineta</taxon>
    </lineage>
</organism>
<dbReference type="Gene3D" id="3.80.10.10">
    <property type="entry name" value="Ribonuclease Inhibitor"/>
    <property type="match status" value="2"/>
</dbReference>
<sequence length="557" mass="63494">MEYVQIVIDDIQFNTLHNLSYQLNLKAFDHTNIFEINILNSKEMQLALNQSSILTWKEIQLRNCSLTNVDFLIESLASKALAAINLSSNKLVHIPSLVNFTELTYIDFHNNFIEEIKSNIFTNLTHVYLIDLSYNRIKHIAHDAFVNLYLPTLLLHNNQLHSLESVTPHNVLTSFLYPINRTLQKLYLNDNFLHDFNPIRNLSTLYTLHLDNNQIKDLSEDSFKNCHQLETIQLNSNHIQSIHPLAFDKTVVKFLDLSSNLFSSLETTKVTYDEHFNPRNITTSFLDHIARNLITLSLANCTNLLEINWFVFTKLKALSHLTLSHMPKTEQFWFYQARNNTGIERSTRSSQLQIILNGIHFNNDDYCLSKPIFQILNSISLTLDINHPCNCFVLMFKNILDTDSFPICLTNQSIVDELTHQCMNIDSYCLTLTTSTTVTSTQSTSSLLSTTIPLTESSSSTSSSTRNTTIQITTVSTITEQPVTSSSRSSITTTNSPTTLGVTKEDGKWKTILAITIPLTVIIVVSITAIYIVKRQKPKKSREIIELRGFENVFTGK</sequence>
<evidence type="ECO:0000313" key="7">
    <source>
        <dbReference type="Proteomes" id="UP000663828"/>
    </source>
</evidence>
<proteinExistence type="predicted"/>
<dbReference type="InterPro" id="IPR050328">
    <property type="entry name" value="Dev_Immune_Receptor"/>
</dbReference>
<dbReference type="SUPFAM" id="SSF52058">
    <property type="entry name" value="L domain-like"/>
    <property type="match status" value="1"/>
</dbReference>
<feature type="transmembrane region" description="Helical" evidence="4">
    <location>
        <begin position="512"/>
        <end position="533"/>
    </location>
</feature>
<dbReference type="InterPro" id="IPR003591">
    <property type="entry name" value="Leu-rich_rpt_typical-subtyp"/>
</dbReference>